<keyword evidence="3 5" id="KW-1133">Transmembrane helix</keyword>
<feature type="transmembrane region" description="Helical" evidence="5">
    <location>
        <begin position="138"/>
        <end position="157"/>
    </location>
</feature>
<feature type="transmembrane region" description="Helical" evidence="5">
    <location>
        <begin position="222"/>
        <end position="244"/>
    </location>
</feature>
<dbReference type="InterPro" id="IPR038665">
    <property type="entry name" value="Voltage-dep_anion_channel_sf"/>
</dbReference>
<evidence type="ECO:0008006" key="8">
    <source>
        <dbReference type="Google" id="ProtNLM"/>
    </source>
</evidence>
<feature type="transmembrane region" description="Helical" evidence="5">
    <location>
        <begin position="251"/>
        <end position="273"/>
    </location>
</feature>
<evidence type="ECO:0000256" key="4">
    <source>
        <dbReference type="ARBA" id="ARBA00023136"/>
    </source>
</evidence>
<dbReference type="Proteomes" id="UP001165580">
    <property type="component" value="Unassembled WGS sequence"/>
</dbReference>
<feature type="transmembrane region" description="Helical" evidence="5">
    <location>
        <begin position="194"/>
        <end position="216"/>
    </location>
</feature>
<sequence length="320" mass="33167">MRTLRPRPPLNTFGIAFGLTGLAGAWTEAARSLASPPAIGEALWVLALLVWLVTAALFISRLHGWKDLTGDLKNPVLAPFAALIPIPPMLLGAHLQPTLPAVGVPLVWVCVVVSAVFGSWFISQLLTVSRGFGPVHSGYFLPTVAAGLLTAQSLAVIGQPKLAVGALGIGMLFWLLIGGAVIARLIAGPDSLAALMPTLGIFSAPPAVAGNAWWIISGGQGGMIIDLLAGAMAAVIAPHLFLIGRYAKLPFALGFWALTFTAAASATFTLRLLSLESGTWATVAAWFVLVAATVFIGAIGVRSVPLLAPRRGPRLVSTAP</sequence>
<dbReference type="PANTHER" id="PTHR37955:SF1">
    <property type="entry name" value="DEP DOMAIN-CONTAINING PROTEIN"/>
    <property type="match status" value="1"/>
</dbReference>
<dbReference type="Pfam" id="PF03595">
    <property type="entry name" value="SLAC1"/>
    <property type="match status" value="1"/>
</dbReference>
<organism evidence="6 7">
    <name type="scientific">Herbiconiux gentiana</name>
    <dbReference type="NCBI Taxonomy" id="2970912"/>
    <lineage>
        <taxon>Bacteria</taxon>
        <taxon>Bacillati</taxon>
        <taxon>Actinomycetota</taxon>
        <taxon>Actinomycetes</taxon>
        <taxon>Micrococcales</taxon>
        <taxon>Microbacteriaceae</taxon>
        <taxon>Herbiconiux</taxon>
    </lineage>
</organism>
<evidence type="ECO:0000313" key="6">
    <source>
        <dbReference type="EMBL" id="MCS5714191.1"/>
    </source>
</evidence>
<feature type="transmembrane region" description="Helical" evidence="5">
    <location>
        <begin position="44"/>
        <end position="64"/>
    </location>
</feature>
<comment type="caution">
    <text evidence="6">The sequence shown here is derived from an EMBL/GenBank/DDBJ whole genome shotgun (WGS) entry which is preliminary data.</text>
</comment>
<keyword evidence="2 5" id="KW-0812">Transmembrane</keyword>
<dbReference type="EMBL" id="JANTEZ010000002">
    <property type="protein sequence ID" value="MCS5714191.1"/>
    <property type="molecule type" value="Genomic_DNA"/>
</dbReference>
<dbReference type="InterPro" id="IPR052951">
    <property type="entry name" value="Tellurite_res_ion_channel"/>
</dbReference>
<accession>A0ABT2GD85</accession>
<feature type="transmembrane region" description="Helical" evidence="5">
    <location>
        <begin position="279"/>
        <end position="301"/>
    </location>
</feature>
<evidence type="ECO:0000256" key="3">
    <source>
        <dbReference type="ARBA" id="ARBA00022989"/>
    </source>
</evidence>
<evidence type="ECO:0000256" key="1">
    <source>
        <dbReference type="ARBA" id="ARBA00004141"/>
    </source>
</evidence>
<name>A0ABT2GD85_9MICO</name>
<dbReference type="Gene3D" id="1.50.10.150">
    <property type="entry name" value="Voltage-dependent anion channel"/>
    <property type="match status" value="1"/>
</dbReference>
<keyword evidence="7" id="KW-1185">Reference proteome</keyword>
<dbReference type="RefSeq" id="WP_259485717.1">
    <property type="nucleotide sequence ID" value="NZ_JANTEZ010000002.1"/>
</dbReference>
<comment type="subcellular location">
    <subcellularLocation>
        <location evidence="1">Membrane</location>
        <topology evidence="1">Multi-pass membrane protein</topology>
    </subcellularLocation>
</comment>
<dbReference type="PANTHER" id="PTHR37955">
    <property type="entry name" value="TELLURITE RESISTANCE PROTEIN TEHA"/>
    <property type="match status" value="1"/>
</dbReference>
<protein>
    <recommendedName>
        <fullName evidence="8">Tellurite resistance protein</fullName>
    </recommendedName>
</protein>
<evidence type="ECO:0000256" key="5">
    <source>
        <dbReference type="SAM" id="Phobius"/>
    </source>
</evidence>
<evidence type="ECO:0000313" key="7">
    <source>
        <dbReference type="Proteomes" id="UP001165580"/>
    </source>
</evidence>
<evidence type="ECO:0000256" key="2">
    <source>
        <dbReference type="ARBA" id="ARBA00022692"/>
    </source>
</evidence>
<dbReference type="InterPro" id="IPR004695">
    <property type="entry name" value="SLAC1/Mae1/Ssu1/TehA"/>
</dbReference>
<proteinExistence type="predicted"/>
<feature type="transmembrane region" description="Helical" evidence="5">
    <location>
        <begin position="106"/>
        <end position="126"/>
    </location>
</feature>
<gene>
    <name evidence="6" type="ORF">NVV95_06450</name>
</gene>
<reference evidence="6" key="1">
    <citation type="submission" date="2022-08" db="EMBL/GenBank/DDBJ databases">
        <authorList>
            <person name="Deng Y."/>
            <person name="Han X.-F."/>
            <person name="Zhang Y.-Q."/>
        </authorList>
    </citation>
    <scope>NUCLEOTIDE SEQUENCE</scope>
    <source>
        <strain evidence="6">CPCC 205716</strain>
    </source>
</reference>
<feature type="transmembrane region" description="Helical" evidence="5">
    <location>
        <begin position="76"/>
        <end position="94"/>
    </location>
</feature>
<keyword evidence="4 5" id="KW-0472">Membrane</keyword>
<feature type="transmembrane region" description="Helical" evidence="5">
    <location>
        <begin position="163"/>
        <end position="187"/>
    </location>
</feature>